<evidence type="ECO:0000313" key="1">
    <source>
        <dbReference type="EMBL" id="SBW83706.1"/>
    </source>
</evidence>
<name>A0A1D3K5S0_PSEVE</name>
<dbReference type="RefSeq" id="WP_017845180.1">
    <property type="nucleotide sequence ID" value="NZ_AOUH01000006.1"/>
</dbReference>
<reference evidence="2" key="1">
    <citation type="submission" date="2016-07" db="EMBL/GenBank/DDBJ databases">
        <authorList>
            <person name="Florea S."/>
            <person name="Webb J.S."/>
            <person name="Jaromczyk J."/>
            <person name="Schardl C.L."/>
        </authorList>
    </citation>
    <scope>NUCLEOTIDE SEQUENCE [LARGE SCALE GENOMIC DNA]</scope>
    <source>
        <strain evidence="2">1YdBTEX2</strain>
    </source>
</reference>
<protein>
    <submittedName>
        <fullName evidence="1">Uncharacterized protein</fullName>
    </submittedName>
</protein>
<dbReference type="AlphaFoldDB" id="A0A1D3K5S0"/>
<evidence type="ECO:0000313" key="2">
    <source>
        <dbReference type="Proteomes" id="UP000245431"/>
    </source>
</evidence>
<dbReference type="EMBL" id="LT599583">
    <property type="protein sequence ID" value="SBW83706.1"/>
    <property type="molecule type" value="Genomic_DNA"/>
</dbReference>
<accession>A0A1D3K5S0</accession>
<dbReference type="Proteomes" id="UP000245431">
    <property type="component" value="Chromosome PVE_r1"/>
</dbReference>
<gene>
    <name evidence="1" type="ORF">PVE_R1G5826</name>
</gene>
<proteinExistence type="predicted"/>
<sequence length="132" mass="14775">MAIYAIGAYYDKDVSQDFINNKIAGPGWGLTEAPELHQFVRSLKVGDIVYIKSAPPSSLDIIVKAIGVIVDDEVVTTSTVVSSGRNIKWLVTETFRISKPKEKNNVRLNTMYEEFHPTMQKAVLDKIFESLI</sequence>
<organism evidence="1 2">
    <name type="scientific">Pseudomonas veronii 1YdBTEX2</name>
    <dbReference type="NCBI Taxonomy" id="1295141"/>
    <lineage>
        <taxon>Bacteria</taxon>
        <taxon>Pseudomonadati</taxon>
        <taxon>Pseudomonadota</taxon>
        <taxon>Gammaproteobacteria</taxon>
        <taxon>Pseudomonadales</taxon>
        <taxon>Pseudomonadaceae</taxon>
        <taxon>Pseudomonas</taxon>
    </lineage>
</organism>